<protein>
    <submittedName>
        <fullName evidence="1">Uncharacterized protein</fullName>
    </submittedName>
</protein>
<dbReference type="EMBL" id="CAUYUJ010013625">
    <property type="protein sequence ID" value="CAK0836513.1"/>
    <property type="molecule type" value="Genomic_DNA"/>
</dbReference>
<organism evidence="1 2">
    <name type="scientific">Prorocentrum cordatum</name>
    <dbReference type="NCBI Taxonomy" id="2364126"/>
    <lineage>
        <taxon>Eukaryota</taxon>
        <taxon>Sar</taxon>
        <taxon>Alveolata</taxon>
        <taxon>Dinophyceae</taxon>
        <taxon>Prorocentrales</taxon>
        <taxon>Prorocentraceae</taxon>
        <taxon>Prorocentrum</taxon>
    </lineage>
</organism>
<keyword evidence="2" id="KW-1185">Reference proteome</keyword>
<proteinExistence type="predicted"/>
<comment type="caution">
    <text evidence="1">The sequence shown here is derived from an EMBL/GenBank/DDBJ whole genome shotgun (WGS) entry which is preliminary data.</text>
</comment>
<accession>A0ABN9SVI7</accession>
<evidence type="ECO:0000313" key="1">
    <source>
        <dbReference type="EMBL" id="CAK0836513.1"/>
    </source>
</evidence>
<gene>
    <name evidence="1" type="ORF">PCOR1329_LOCUS32974</name>
</gene>
<reference evidence="1" key="1">
    <citation type="submission" date="2023-10" db="EMBL/GenBank/DDBJ databases">
        <authorList>
            <person name="Chen Y."/>
            <person name="Shah S."/>
            <person name="Dougan E. K."/>
            <person name="Thang M."/>
            <person name="Chan C."/>
        </authorList>
    </citation>
    <scope>NUCLEOTIDE SEQUENCE [LARGE SCALE GENOMIC DNA]</scope>
</reference>
<dbReference type="Proteomes" id="UP001189429">
    <property type="component" value="Unassembled WGS sequence"/>
</dbReference>
<evidence type="ECO:0000313" key="2">
    <source>
        <dbReference type="Proteomes" id="UP001189429"/>
    </source>
</evidence>
<name>A0ABN9SVI7_9DINO</name>
<sequence>MLGLTQFVFTTACACHDVSKANEWAMFFEYGDKDLLRDVFVGFESLRNSVTLIGDYLDQWIALRIQAALPLSPPEIDEYRMTWVCIGVDSDIIDAICEQLQLRFVDGRLLVCETSFAAEEDLFSRIRGIMLTAFSFRRFSETRWASVGSSAQGVVAGLMLGLSDLVQYILNDPASSKYFLRGWSRLSGDRLEFVVVQSLVTRVSDGLLLELMKDSRVLLREDELQDVIQDELSWLSSLPLSVYSCFGGLVELSGQALRHRCIRAGLVIKAFVQFRIFDCTKQLPYCMARGDRAELRQNLDMLRAGRRHHGAAGGTQGRHS</sequence>